<dbReference type="Proteomes" id="UP001152888">
    <property type="component" value="Unassembled WGS sequence"/>
</dbReference>
<gene>
    <name evidence="1" type="ORF">ACAOBT_LOCUS6514</name>
</gene>
<name>A0A9P0K1Z1_ACAOB</name>
<evidence type="ECO:0000313" key="1">
    <source>
        <dbReference type="EMBL" id="CAH1965791.1"/>
    </source>
</evidence>
<accession>A0A9P0K1Z1</accession>
<protein>
    <submittedName>
        <fullName evidence="1">Uncharacterized protein</fullName>
    </submittedName>
</protein>
<dbReference type="AlphaFoldDB" id="A0A9P0K1Z1"/>
<evidence type="ECO:0000313" key="2">
    <source>
        <dbReference type="Proteomes" id="UP001152888"/>
    </source>
</evidence>
<keyword evidence="2" id="KW-1185">Reference proteome</keyword>
<comment type="caution">
    <text evidence="1">The sequence shown here is derived from an EMBL/GenBank/DDBJ whole genome shotgun (WGS) entry which is preliminary data.</text>
</comment>
<proteinExistence type="predicted"/>
<organism evidence="1 2">
    <name type="scientific">Acanthoscelides obtectus</name>
    <name type="common">Bean weevil</name>
    <name type="synonym">Bruchus obtectus</name>
    <dbReference type="NCBI Taxonomy" id="200917"/>
    <lineage>
        <taxon>Eukaryota</taxon>
        <taxon>Metazoa</taxon>
        <taxon>Ecdysozoa</taxon>
        <taxon>Arthropoda</taxon>
        <taxon>Hexapoda</taxon>
        <taxon>Insecta</taxon>
        <taxon>Pterygota</taxon>
        <taxon>Neoptera</taxon>
        <taxon>Endopterygota</taxon>
        <taxon>Coleoptera</taxon>
        <taxon>Polyphaga</taxon>
        <taxon>Cucujiformia</taxon>
        <taxon>Chrysomeloidea</taxon>
        <taxon>Chrysomelidae</taxon>
        <taxon>Bruchinae</taxon>
        <taxon>Bruchini</taxon>
        <taxon>Acanthoscelides</taxon>
    </lineage>
</organism>
<sequence>MNQPSKVRKLTCQPFKVSK</sequence>
<dbReference type="EMBL" id="CAKOFQ010006728">
    <property type="protein sequence ID" value="CAH1965791.1"/>
    <property type="molecule type" value="Genomic_DNA"/>
</dbReference>
<reference evidence="1" key="1">
    <citation type="submission" date="2022-03" db="EMBL/GenBank/DDBJ databases">
        <authorList>
            <person name="Sayadi A."/>
        </authorList>
    </citation>
    <scope>NUCLEOTIDE SEQUENCE</scope>
</reference>